<evidence type="ECO:0000256" key="1">
    <source>
        <dbReference type="SAM" id="MobiDB-lite"/>
    </source>
</evidence>
<feature type="region of interest" description="Disordered" evidence="1">
    <location>
        <begin position="61"/>
        <end position="91"/>
    </location>
</feature>
<sequence>MHIVLIQQNCYAIVIIYRDCNKKNIVVEFARYKVERCFLPLSFTMHGVFLFPIHPHPPCPPKKGKLKEKQNGNRESELKARKEKNMLKAQK</sequence>
<dbReference type="AlphaFoldDB" id="A0A0J8B7Y1"/>
<accession>A0A0J8B7Y1</accession>
<evidence type="ECO:0000313" key="2">
    <source>
        <dbReference type="EMBL" id="KMS95902.1"/>
    </source>
</evidence>
<proteinExistence type="predicted"/>
<dbReference type="Gramene" id="KMS95902">
    <property type="protein sequence ID" value="KMS95902"/>
    <property type="gene ID" value="BVRB_003860"/>
</dbReference>
<name>A0A0J8B7Y1_BETVV</name>
<dbReference type="Proteomes" id="UP000035740">
    <property type="component" value="Unassembled WGS sequence"/>
</dbReference>
<feature type="compositionally biased region" description="Basic and acidic residues" evidence="1">
    <location>
        <begin position="67"/>
        <end position="91"/>
    </location>
</feature>
<evidence type="ECO:0000313" key="3">
    <source>
        <dbReference type="Proteomes" id="UP000035740"/>
    </source>
</evidence>
<dbReference type="EMBL" id="KQ090424">
    <property type="protein sequence ID" value="KMS95902.1"/>
    <property type="molecule type" value="Genomic_DNA"/>
</dbReference>
<reference evidence="2 3" key="1">
    <citation type="journal article" date="2014" name="Nature">
        <title>The genome of the recently domesticated crop plant sugar beet (Beta vulgaris).</title>
        <authorList>
            <person name="Dohm J.C."/>
            <person name="Minoche A.E."/>
            <person name="Holtgrawe D."/>
            <person name="Capella-Gutierrez S."/>
            <person name="Zakrzewski F."/>
            <person name="Tafer H."/>
            <person name="Rupp O."/>
            <person name="Sorensen T.R."/>
            <person name="Stracke R."/>
            <person name="Reinhardt R."/>
            <person name="Goesmann A."/>
            <person name="Kraft T."/>
            <person name="Schulz B."/>
            <person name="Stadler P.F."/>
            <person name="Schmidt T."/>
            <person name="Gabaldon T."/>
            <person name="Lehrach H."/>
            <person name="Weisshaar B."/>
            <person name="Himmelbauer H."/>
        </authorList>
    </citation>
    <scope>NUCLEOTIDE SEQUENCE [LARGE SCALE GENOMIC DNA]</scope>
    <source>
        <tissue evidence="2">Taproot</tissue>
    </source>
</reference>
<gene>
    <name evidence="2" type="ORF">BVRB_003860</name>
</gene>
<protein>
    <submittedName>
        <fullName evidence="2">Uncharacterized protein</fullName>
    </submittedName>
</protein>
<organism evidence="2 3">
    <name type="scientific">Beta vulgaris subsp. vulgaris</name>
    <name type="common">Beet</name>
    <dbReference type="NCBI Taxonomy" id="3555"/>
    <lineage>
        <taxon>Eukaryota</taxon>
        <taxon>Viridiplantae</taxon>
        <taxon>Streptophyta</taxon>
        <taxon>Embryophyta</taxon>
        <taxon>Tracheophyta</taxon>
        <taxon>Spermatophyta</taxon>
        <taxon>Magnoliopsida</taxon>
        <taxon>eudicotyledons</taxon>
        <taxon>Gunneridae</taxon>
        <taxon>Pentapetalae</taxon>
        <taxon>Caryophyllales</taxon>
        <taxon>Chenopodiaceae</taxon>
        <taxon>Betoideae</taxon>
        <taxon>Beta</taxon>
    </lineage>
</organism>
<keyword evidence="3" id="KW-1185">Reference proteome</keyword>